<reference evidence="2 3" key="1">
    <citation type="submission" date="2019-03" db="EMBL/GenBank/DDBJ databases">
        <title>Genomic Encyclopedia of Type Strains, Phase III (KMG-III): the genomes of soil and plant-associated and newly described type strains.</title>
        <authorList>
            <person name="Whitman W."/>
        </authorList>
    </citation>
    <scope>NUCLEOTIDE SEQUENCE [LARGE SCALE GENOMIC DNA]</scope>
    <source>
        <strain evidence="2 3">CECT 5797</strain>
    </source>
</reference>
<dbReference type="GO" id="GO:0016787">
    <property type="term" value="F:hydrolase activity"/>
    <property type="evidence" value="ECO:0007669"/>
    <property type="project" value="UniProtKB-KW"/>
</dbReference>
<dbReference type="InterPro" id="IPR050792">
    <property type="entry name" value="ADP-ribosylglycohydrolase"/>
</dbReference>
<gene>
    <name evidence="2" type="ORF">DFP85_1054</name>
</gene>
<evidence type="ECO:0000256" key="1">
    <source>
        <dbReference type="PIRSR" id="PIRSR605502-1"/>
    </source>
</evidence>
<dbReference type="Pfam" id="PF03747">
    <property type="entry name" value="ADP_ribosyl_GH"/>
    <property type="match status" value="1"/>
</dbReference>
<dbReference type="PANTHER" id="PTHR16222:SF12">
    <property type="entry name" value="ADP-RIBOSYLGLYCOHYDROLASE-RELATED"/>
    <property type="match status" value="1"/>
</dbReference>
<organism evidence="2 3">
    <name type="scientific">Halomonas ventosae</name>
    <dbReference type="NCBI Taxonomy" id="229007"/>
    <lineage>
        <taxon>Bacteria</taxon>
        <taxon>Pseudomonadati</taxon>
        <taxon>Pseudomonadota</taxon>
        <taxon>Gammaproteobacteria</taxon>
        <taxon>Oceanospirillales</taxon>
        <taxon>Halomonadaceae</taxon>
        <taxon>Halomonas</taxon>
    </lineage>
</organism>
<feature type="binding site" evidence="1">
    <location>
        <position position="211"/>
    </location>
    <ligand>
        <name>Mg(2+)</name>
        <dbReference type="ChEBI" id="CHEBI:18420"/>
        <label>1</label>
    </ligand>
</feature>
<feature type="binding site" evidence="1">
    <location>
        <position position="36"/>
    </location>
    <ligand>
        <name>Mg(2+)</name>
        <dbReference type="ChEBI" id="CHEBI:18420"/>
        <label>1</label>
    </ligand>
</feature>
<dbReference type="PANTHER" id="PTHR16222">
    <property type="entry name" value="ADP-RIBOSYLGLYCOHYDROLASE"/>
    <property type="match status" value="1"/>
</dbReference>
<sequence>MLGAIAGDIIGSVHEQAGTKTRDFPLFTPESTFTDDTVLSVAVAEVLLEGGDFAEAFHAYYHRYPEAGFGGHFRQWAMSGERHPYHSLANGSAMRVSPVGFAAGSLDEALTLARRSAEVTHDHPEGIRGAQAVAAVIFLARHGASRLEILTEIEQRFDYDLAPRLDDIRPGYRFDVTCRGSVPQAIIAFLEAEGVEEAIRNAISLGGDADTLACMAGGMAEAFHGSVPAAIAEETLARLDPELRSVVEAFRACHRLD</sequence>
<dbReference type="SUPFAM" id="SSF101478">
    <property type="entry name" value="ADP-ribosylglycohydrolase"/>
    <property type="match status" value="1"/>
</dbReference>
<dbReference type="AlphaFoldDB" id="A0A4R6ZTP2"/>
<dbReference type="OrthoDB" id="9798107at2"/>
<proteinExistence type="predicted"/>
<dbReference type="Gene3D" id="1.10.4080.10">
    <property type="entry name" value="ADP-ribosylation/Crystallin J1"/>
    <property type="match status" value="1"/>
</dbReference>
<feature type="binding site" evidence="1">
    <location>
        <position position="210"/>
    </location>
    <ligand>
        <name>Mg(2+)</name>
        <dbReference type="ChEBI" id="CHEBI:18420"/>
        <label>1</label>
    </ligand>
</feature>
<keyword evidence="2" id="KW-0378">Hydrolase</keyword>
<dbReference type="InterPro" id="IPR005502">
    <property type="entry name" value="Ribosyl_crysJ1"/>
</dbReference>
<comment type="cofactor">
    <cofactor evidence="1">
        <name>Mg(2+)</name>
        <dbReference type="ChEBI" id="CHEBI:18420"/>
    </cofactor>
    <text evidence="1">Binds 2 magnesium ions per subunit.</text>
</comment>
<name>A0A4R6ZTP2_9GAMM</name>
<dbReference type="EMBL" id="SNZJ01000005">
    <property type="protein sequence ID" value="TDR55832.1"/>
    <property type="molecule type" value="Genomic_DNA"/>
</dbReference>
<evidence type="ECO:0000313" key="2">
    <source>
        <dbReference type="EMBL" id="TDR55832.1"/>
    </source>
</evidence>
<comment type="caution">
    <text evidence="2">The sequence shown here is derived from an EMBL/GenBank/DDBJ whole genome shotgun (WGS) entry which is preliminary data.</text>
</comment>
<dbReference type="InterPro" id="IPR036705">
    <property type="entry name" value="Ribosyl_crysJ1_sf"/>
</dbReference>
<dbReference type="RefSeq" id="WP_133635271.1">
    <property type="nucleotide sequence ID" value="NZ_SNZJ01000005.1"/>
</dbReference>
<feature type="binding site" evidence="1">
    <location>
        <position position="34"/>
    </location>
    <ligand>
        <name>Mg(2+)</name>
        <dbReference type="ChEBI" id="CHEBI:18420"/>
        <label>1</label>
    </ligand>
</feature>
<accession>A0A4R6ZTP2</accession>
<keyword evidence="1" id="KW-0479">Metal-binding</keyword>
<keyword evidence="1" id="KW-0460">Magnesium</keyword>
<evidence type="ECO:0000313" key="3">
    <source>
        <dbReference type="Proteomes" id="UP000295212"/>
    </source>
</evidence>
<feature type="binding site" evidence="1">
    <location>
        <position position="35"/>
    </location>
    <ligand>
        <name>Mg(2+)</name>
        <dbReference type="ChEBI" id="CHEBI:18420"/>
        <label>1</label>
    </ligand>
</feature>
<dbReference type="GO" id="GO:0046872">
    <property type="term" value="F:metal ion binding"/>
    <property type="evidence" value="ECO:0007669"/>
    <property type="project" value="UniProtKB-KW"/>
</dbReference>
<feature type="binding site" evidence="1">
    <location>
        <position position="208"/>
    </location>
    <ligand>
        <name>Mg(2+)</name>
        <dbReference type="ChEBI" id="CHEBI:18420"/>
        <label>1</label>
    </ligand>
</feature>
<dbReference type="Proteomes" id="UP000295212">
    <property type="component" value="Unassembled WGS sequence"/>
</dbReference>
<protein>
    <submittedName>
        <fullName evidence="2">ADP-ribosylglycohydrolase</fullName>
    </submittedName>
</protein>